<organism evidence="2 3">
    <name type="scientific">Punica granatum</name>
    <name type="common">Pomegranate</name>
    <dbReference type="NCBI Taxonomy" id="22663"/>
    <lineage>
        <taxon>Eukaryota</taxon>
        <taxon>Viridiplantae</taxon>
        <taxon>Streptophyta</taxon>
        <taxon>Embryophyta</taxon>
        <taxon>Tracheophyta</taxon>
        <taxon>Spermatophyta</taxon>
        <taxon>Magnoliopsida</taxon>
        <taxon>eudicotyledons</taxon>
        <taxon>Gunneridae</taxon>
        <taxon>Pentapetalae</taxon>
        <taxon>rosids</taxon>
        <taxon>malvids</taxon>
        <taxon>Myrtales</taxon>
        <taxon>Lythraceae</taxon>
        <taxon>Punica</taxon>
    </lineage>
</organism>
<keyword evidence="1" id="KW-0175">Coiled coil</keyword>
<dbReference type="PANTHER" id="PTHR33883">
    <property type="entry name" value="WPP DOMAIN-ASSOCIATED PROTEIN"/>
    <property type="match status" value="1"/>
</dbReference>
<protein>
    <submittedName>
        <fullName evidence="3">WPP domain-associated protein isoform X1</fullName>
    </submittedName>
</protein>
<dbReference type="PANTHER" id="PTHR33883:SF7">
    <property type="entry name" value="OS04G0521600 PROTEIN"/>
    <property type="match status" value="1"/>
</dbReference>
<dbReference type="Proteomes" id="UP000515151">
    <property type="component" value="Chromosome 2"/>
</dbReference>
<dbReference type="AlphaFoldDB" id="A0A6P8CTR8"/>
<accession>A0A6P8CTR8</accession>
<proteinExistence type="predicted"/>
<dbReference type="OrthoDB" id="1868826at2759"/>
<dbReference type="RefSeq" id="XP_031383113.1">
    <property type="nucleotide sequence ID" value="XM_031527253.1"/>
</dbReference>
<dbReference type="GeneID" id="116197203"/>
<reference evidence="3" key="2">
    <citation type="submission" date="2025-08" db="UniProtKB">
        <authorList>
            <consortium name="RefSeq"/>
        </authorList>
    </citation>
    <scope>IDENTIFICATION</scope>
    <source>
        <tissue evidence="3">Leaf</tissue>
    </source>
</reference>
<dbReference type="InterPro" id="IPR037490">
    <property type="entry name" value="WAP"/>
</dbReference>
<sequence length="716" mass="82017">MDEFIGELGSRLKVSITESTMMCIVYDAMDRAHGKVKSRGIIARLSEMSRFYELAIIQLEGCLKFVHEEAEAYGLDSSHQDLLLDLAKIRNHLLGRLEESEMAISDKDSRELMERVETERRLRQALELKERELESLRAQCEGFDESQKDELKFSELKNSVDQQVRNIKQNLEGADHDDHYDYGFYWASSTSDDKIDNGRIDRMGLDISNLKKTLDLAFGKMQSAIFSSDASPTEQQWRWTIEKDVTASVIKGSIRDILESPKTKMTGQQPKENVDLYDEIQKLKQENEELNLRDRTVGELHVDLLRGLTDEMCTSLFDLETEVQIREGILNTILKEMLALASRQMMQTAIFSFEAGPIEQQWRWAIEKDVTASVIKGSIQDVQESLETAGREENMENVSLYDEVQKLKQENEELKLQERTAGDLYIGLLRGLKDELHTGSFDSLTDVQIREGILDYILKKTVIENKSVACEVLKECNNATENYKTESHIKEEIHHFICQETIRSIVCARNAESNGIVQIEATGEDPISCYGVEKDGSPFDLSLKDQITPNSMREELRMPLEELPSSGGAYVQELSEVVSNFQHNICNNLVKNNTRLVNMKNQVDLLSEEISLLKKRESVYEKAFIMRCHNLQKAETEVDLLGDQVDQLLGLLKMIYMKLCQHSTVFEQYFEVSYSRKYFPAFKFNTFADLICVCILQVSEILVLIENELGGQEARV</sequence>
<gene>
    <name evidence="3" type="primary">LOC116197203</name>
</gene>
<evidence type="ECO:0000313" key="3">
    <source>
        <dbReference type="RefSeq" id="XP_031383113.1"/>
    </source>
</evidence>
<feature type="coiled-coil region" evidence="1">
    <location>
        <begin position="109"/>
        <end position="146"/>
    </location>
</feature>
<feature type="coiled-coil region" evidence="1">
    <location>
        <begin position="596"/>
        <end position="651"/>
    </location>
</feature>
<name>A0A6P8CTR8_PUNGR</name>
<keyword evidence="2" id="KW-1185">Reference proteome</keyword>
<feature type="coiled-coil region" evidence="1">
    <location>
        <begin position="397"/>
        <end position="424"/>
    </location>
</feature>
<evidence type="ECO:0000313" key="2">
    <source>
        <dbReference type="Proteomes" id="UP000515151"/>
    </source>
</evidence>
<reference evidence="2" key="1">
    <citation type="journal article" date="2020" name="Plant Biotechnol. J.">
        <title>The pomegranate (Punica granatum L.) draft genome dissects genetic divergence between soft- and hard-seeded cultivars.</title>
        <authorList>
            <person name="Luo X."/>
            <person name="Li H."/>
            <person name="Wu Z."/>
            <person name="Yao W."/>
            <person name="Zhao P."/>
            <person name="Cao D."/>
            <person name="Yu H."/>
            <person name="Li K."/>
            <person name="Poudel K."/>
            <person name="Zhao D."/>
            <person name="Zhang F."/>
            <person name="Xia X."/>
            <person name="Chen L."/>
            <person name="Wang Q."/>
            <person name="Jing D."/>
            <person name="Cao S."/>
        </authorList>
    </citation>
    <scope>NUCLEOTIDE SEQUENCE [LARGE SCALE GENOMIC DNA]</scope>
    <source>
        <strain evidence="2">cv. Tunisia</strain>
    </source>
</reference>
<evidence type="ECO:0000256" key="1">
    <source>
        <dbReference type="SAM" id="Coils"/>
    </source>
</evidence>